<protein>
    <submittedName>
        <fullName evidence="2">Uncharacterized protein</fullName>
    </submittedName>
</protein>
<evidence type="ECO:0000313" key="3">
    <source>
        <dbReference type="Proteomes" id="UP000485880"/>
    </source>
</evidence>
<dbReference type="EMBL" id="CABFMQ020000013">
    <property type="protein sequence ID" value="VTZ48815.1"/>
    <property type="molecule type" value="Genomic_DNA"/>
</dbReference>
<evidence type="ECO:0000256" key="1">
    <source>
        <dbReference type="SAM" id="MobiDB-lite"/>
    </source>
</evidence>
<evidence type="ECO:0000313" key="2">
    <source>
        <dbReference type="EMBL" id="VTZ48815.1"/>
    </source>
</evidence>
<organism evidence="2 3">
    <name type="scientific">Methylocella tundrae</name>
    <dbReference type="NCBI Taxonomy" id="227605"/>
    <lineage>
        <taxon>Bacteria</taxon>
        <taxon>Pseudomonadati</taxon>
        <taxon>Pseudomonadota</taxon>
        <taxon>Alphaproteobacteria</taxon>
        <taxon>Hyphomicrobiales</taxon>
        <taxon>Beijerinckiaceae</taxon>
        <taxon>Methylocella</taxon>
    </lineage>
</organism>
<accession>A0A8B6M233</accession>
<keyword evidence="3" id="KW-1185">Reference proteome</keyword>
<reference evidence="2 3" key="1">
    <citation type="submission" date="2019-05" db="EMBL/GenBank/DDBJ databases">
        <authorList>
            <person name="Farhan Ul Haque M."/>
        </authorList>
    </citation>
    <scope>NUCLEOTIDE SEQUENCE [LARGE SCALE GENOMIC DNA]</scope>
    <source>
        <strain evidence="2">2</strain>
    </source>
</reference>
<sequence>MVEGAAKDVRGGSPSDERSAALPPAGAGRFAAMLSAITPRDLVDDMFCDVGALGGECQEAPPDRATSRAYLGPKTAVRSVWPQPKAISRRVRQKLAFHRSGRLSSERRCRSPLKAWLFWLAGDGHIGRLSAPAAWSGCRSPGSLRD</sequence>
<name>A0A8B6M233_METTU</name>
<dbReference type="Proteomes" id="UP000485880">
    <property type="component" value="Unassembled WGS sequence"/>
</dbReference>
<gene>
    <name evidence="2" type="ORF">MPC4_110115</name>
</gene>
<proteinExistence type="predicted"/>
<comment type="caution">
    <text evidence="2">The sequence shown here is derived from an EMBL/GenBank/DDBJ whole genome shotgun (WGS) entry which is preliminary data.</text>
</comment>
<feature type="region of interest" description="Disordered" evidence="1">
    <location>
        <begin position="1"/>
        <end position="23"/>
    </location>
</feature>
<dbReference type="AlphaFoldDB" id="A0A8B6M233"/>
<feature type="compositionally biased region" description="Basic and acidic residues" evidence="1">
    <location>
        <begin position="1"/>
        <end position="19"/>
    </location>
</feature>